<keyword evidence="2" id="KW-1185">Reference proteome</keyword>
<organism evidence="1 2">
    <name type="scientific">Aquimarina algiphila</name>
    <dbReference type="NCBI Taxonomy" id="2047982"/>
    <lineage>
        <taxon>Bacteria</taxon>
        <taxon>Pseudomonadati</taxon>
        <taxon>Bacteroidota</taxon>
        <taxon>Flavobacteriia</taxon>
        <taxon>Flavobacteriales</taxon>
        <taxon>Flavobacteriaceae</taxon>
        <taxon>Aquimarina</taxon>
    </lineage>
</organism>
<evidence type="ECO:0000313" key="2">
    <source>
        <dbReference type="Proteomes" id="UP000318833"/>
    </source>
</evidence>
<dbReference type="AlphaFoldDB" id="A0A554VE13"/>
<protein>
    <submittedName>
        <fullName evidence="1">Uncharacterized protein</fullName>
    </submittedName>
</protein>
<proteinExistence type="predicted"/>
<comment type="caution">
    <text evidence="1">The sequence shown here is derived from an EMBL/GenBank/DDBJ whole genome shotgun (WGS) entry which is preliminary data.</text>
</comment>
<evidence type="ECO:0000313" key="1">
    <source>
        <dbReference type="EMBL" id="TSE05148.1"/>
    </source>
</evidence>
<sequence>MENNIEKAHKAILNDIDIKQLLDRKAAIFERHSKPKVIIEEGKETSFVIKFSDSVQNELDFIDQMITERANKIKEYYNVIGRL</sequence>
<accession>A0A554VE13</accession>
<gene>
    <name evidence="1" type="ORF">FOF46_23930</name>
</gene>
<dbReference type="RefSeq" id="WP_143918221.1">
    <property type="nucleotide sequence ID" value="NZ_CANMIK010000070.1"/>
</dbReference>
<dbReference type="EMBL" id="VLNR01000065">
    <property type="protein sequence ID" value="TSE05148.1"/>
    <property type="molecule type" value="Genomic_DNA"/>
</dbReference>
<name>A0A554VE13_9FLAO</name>
<reference evidence="1 2" key="1">
    <citation type="submission" date="2019-07" db="EMBL/GenBank/DDBJ databases">
        <title>The draft genome sequence of Aquimarina algiphila M91.</title>
        <authorList>
            <person name="Meng X."/>
        </authorList>
    </citation>
    <scope>NUCLEOTIDE SEQUENCE [LARGE SCALE GENOMIC DNA]</scope>
    <source>
        <strain evidence="1 2">M91</strain>
    </source>
</reference>
<dbReference type="Proteomes" id="UP000318833">
    <property type="component" value="Unassembled WGS sequence"/>
</dbReference>